<protein>
    <recommendedName>
        <fullName evidence="3">Carboxypeptidase-like regulatory domain-containing protein</fullName>
    </recommendedName>
</protein>
<dbReference type="InterPro" id="IPR008969">
    <property type="entry name" value="CarboxyPept-like_regulatory"/>
</dbReference>
<comment type="caution">
    <text evidence="1">The sequence shown here is derived from an EMBL/GenBank/DDBJ whole genome shotgun (WGS) entry which is preliminary data.</text>
</comment>
<evidence type="ECO:0008006" key="3">
    <source>
        <dbReference type="Google" id="ProtNLM"/>
    </source>
</evidence>
<dbReference type="EMBL" id="SBKQ01000013">
    <property type="protein sequence ID" value="RXR29695.1"/>
    <property type="molecule type" value="Genomic_DNA"/>
</dbReference>
<proteinExistence type="predicted"/>
<dbReference type="SUPFAM" id="SSF49464">
    <property type="entry name" value="Carboxypeptidase regulatory domain-like"/>
    <property type="match status" value="1"/>
</dbReference>
<accession>A0A4Q1KJX4</accession>
<reference evidence="2" key="1">
    <citation type="submission" date="2019-01" db="EMBL/GenBank/DDBJ databases">
        <title>Cytophagaceae bacterium strain CAR-16.</title>
        <authorList>
            <person name="Chen W.-M."/>
        </authorList>
    </citation>
    <scope>NUCLEOTIDE SEQUENCE [LARGE SCALE GENOMIC DNA]</scope>
    <source>
        <strain evidence="2">ICH-30</strain>
    </source>
</reference>
<organism evidence="1 2">
    <name type="scientific">Flavobacterium piscinae</name>
    <dbReference type="NCBI Taxonomy" id="2506424"/>
    <lineage>
        <taxon>Bacteria</taxon>
        <taxon>Pseudomonadati</taxon>
        <taxon>Bacteroidota</taxon>
        <taxon>Flavobacteriia</taxon>
        <taxon>Flavobacteriales</taxon>
        <taxon>Flavobacteriaceae</taxon>
        <taxon>Flavobacterium</taxon>
    </lineage>
</organism>
<evidence type="ECO:0000313" key="2">
    <source>
        <dbReference type="Proteomes" id="UP000289734"/>
    </source>
</evidence>
<sequence>MYLIVSILTTLCSYGQITIYGVVKVENASAEGIHITNLVSEKATITNEKGEFWLDVIEDDLLVFSAVHLNYWRKSISANDIKNGRIEIVMTAKVSELQEVVVTEYTKINAQDLGIINYKPVSYTPAERRLRTATTGILDPLLNWISGRTKRLKKDIGIEQKEFMLVWLDDNFDNVVFTETFKIPKEYVEGFKFYVVEDIDLAQAIQAKNKTRVTFLLGEIAQEFLNFLNHEEK</sequence>
<dbReference type="RefSeq" id="WP_164975455.1">
    <property type="nucleotide sequence ID" value="NZ_SBKQ01000013.1"/>
</dbReference>
<gene>
    <name evidence="1" type="ORF">EQG68_12565</name>
</gene>
<name>A0A4Q1KJX4_9FLAO</name>
<dbReference type="Proteomes" id="UP000289734">
    <property type="component" value="Unassembled WGS sequence"/>
</dbReference>
<evidence type="ECO:0000313" key="1">
    <source>
        <dbReference type="EMBL" id="RXR29695.1"/>
    </source>
</evidence>
<dbReference type="AlphaFoldDB" id="A0A4Q1KJX4"/>
<keyword evidence="2" id="KW-1185">Reference proteome</keyword>